<organism evidence="1 2">
    <name type="scientific">Methylobacter tundripaludum</name>
    <dbReference type="NCBI Taxonomy" id="173365"/>
    <lineage>
        <taxon>Bacteria</taxon>
        <taxon>Pseudomonadati</taxon>
        <taxon>Pseudomonadota</taxon>
        <taxon>Gammaproteobacteria</taxon>
        <taxon>Methylococcales</taxon>
        <taxon>Methylococcaceae</taxon>
        <taxon>Methylobacter</taxon>
    </lineage>
</organism>
<dbReference type="InterPro" id="IPR023401">
    <property type="entry name" value="ODC_N"/>
</dbReference>
<accession>A0A2S6GQ36</accession>
<dbReference type="EMBL" id="PTIY01000014">
    <property type="protein sequence ID" value="PPK67307.1"/>
    <property type="molecule type" value="Genomic_DNA"/>
</dbReference>
<evidence type="ECO:0000313" key="2">
    <source>
        <dbReference type="Proteomes" id="UP000238071"/>
    </source>
</evidence>
<name>A0A2S6GQ36_9GAMM</name>
<comment type="caution">
    <text evidence="1">The sequence shown here is derived from an EMBL/GenBank/DDBJ whole genome shotgun (WGS) entry which is preliminary data.</text>
</comment>
<dbReference type="AlphaFoldDB" id="A0A2S6GQ36"/>
<sequence>MKILTVTDIQKLVQIIGLENFLTHVISALEENFGRWNEFILSPRHGTYYPEGVIPRTIRSSPVKSTGTPKSCQ</sequence>
<reference evidence="1 2" key="1">
    <citation type="submission" date="2018-02" db="EMBL/GenBank/DDBJ databases">
        <title>Subsurface microbial communities from deep shales in Ohio and West Virginia, USA.</title>
        <authorList>
            <person name="Wrighton K."/>
        </authorList>
    </citation>
    <scope>NUCLEOTIDE SEQUENCE [LARGE SCALE GENOMIC DNA]</scope>
    <source>
        <strain evidence="1 2">OWC-G53F</strain>
    </source>
</reference>
<evidence type="ECO:0000313" key="1">
    <source>
        <dbReference type="EMBL" id="PPK67307.1"/>
    </source>
</evidence>
<proteinExistence type="predicted"/>
<dbReference type="Proteomes" id="UP000238071">
    <property type="component" value="Unassembled WGS sequence"/>
</dbReference>
<dbReference type="Gene3D" id="3.30.1780.10">
    <property type="entry name" value="ornithine cyclodeaminase, domain 1"/>
    <property type="match status" value="1"/>
</dbReference>
<keyword evidence="2" id="KW-1185">Reference proteome</keyword>
<gene>
    <name evidence="1" type="ORF">B0F88_11454</name>
</gene>
<protein>
    <submittedName>
        <fullName evidence="1">Uncharacterized protein</fullName>
    </submittedName>
</protein>